<keyword evidence="4" id="KW-0479">Metal-binding</keyword>
<keyword evidence="3" id="KW-0520">NAD</keyword>
<feature type="binding site" evidence="4">
    <location>
        <position position="280"/>
    </location>
    <ligand>
        <name>Zn(2+)</name>
        <dbReference type="ChEBI" id="CHEBI:29105"/>
    </ligand>
</feature>
<dbReference type="InterPro" id="IPR026591">
    <property type="entry name" value="Sirtuin_cat_small_dom_sf"/>
</dbReference>
<keyword evidence="2" id="KW-0808">Transferase</keyword>
<evidence type="ECO:0000256" key="3">
    <source>
        <dbReference type="ARBA" id="ARBA00023027"/>
    </source>
</evidence>
<evidence type="ECO:0000256" key="2">
    <source>
        <dbReference type="ARBA" id="ARBA00022679"/>
    </source>
</evidence>
<keyword evidence="4" id="KW-0862">Zinc</keyword>
<feature type="compositionally biased region" description="Low complexity" evidence="5">
    <location>
        <begin position="65"/>
        <end position="87"/>
    </location>
</feature>
<keyword evidence="8" id="KW-1185">Reference proteome</keyword>
<dbReference type="Pfam" id="PF02146">
    <property type="entry name" value="SIR2"/>
    <property type="match status" value="1"/>
</dbReference>
<dbReference type="SUPFAM" id="SSF52467">
    <property type="entry name" value="DHS-like NAD/FAD-binding domain"/>
    <property type="match status" value="1"/>
</dbReference>
<feature type="binding site" evidence="4">
    <location>
        <position position="211"/>
    </location>
    <ligand>
        <name>Zn(2+)</name>
        <dbReference type="ChEBI" id="CHEBI:29105"/>
    </ligand>
</feature>
<evidence type="ECO:0000313" key="7">
    <source>
        <dbReference type="EMBL" id="PSN70012.1"/>
    </source>
</evidence>
<accession>A0A2T2NX66</accession>
<evidence type="ECO:0000256" key="1">
    <source>
        <dbReference type="ARBA" id="ARBA00006924"/>
    </source>
</evidence>
<evidence type="ECO:0000256" key="5">
    <source>
        <dbReference type="SAM" id="MobiDB-lite"/>
    </source>
</evidence>
<dbReference type="PANTHER" id="PTHR47651">
    <property type="entry name" value="NAD-DEPENDENT HISTONE DEACETYLASE HST4"/>
    <property type="match status" value="1"/>
</dbReference>
<feature type="region of interest" description="Disordered" evidence="5">
    <location>
        <begin position="40"/>
        <end position="92"/>
    </location>
</feature>
<dbReference type="InterPro" id="IPR026590">
    <property type="entry name" value="Ssirtuin_cat_dom"/>
</dbReference>
<feature type="region of interest" description="Disordered" evidence="5">
    <location>
        <begin position="246"/>
        <end position="265"/>
    </location>
</feature>
<dbReference type="GO" id="GO:0070403">
    <property type="term" value="F:NAD+ binding"/>
    <property type="evidence" value="ECO:0007669"/>
    <property type="project" value="InterPro"/>
</dbReference>
<feature type="active site" description="Proton acceptor" evidence="4">
    <location>
        <position position="200"/>
    </location>
</feature>
<reference evidence="7 8" key="1">
    <citation type="journal article" date="2018" name="Front. Microbiol.">
        <title>Genome-Wide Analysis of Corynespora cassiicola Leaf Fall Disease Putative Effectors.</title>
        <authorList>
            <person name="Lopez D."/>
            <person name="Ribeiro S."/>
            <person name="Label P."/>
            <person name="Fumanal B."/>
            <person name="Venisse J.S."/>
            <person name="Kohler A."/>
            <person name="de Oliveira R.R."/>
            <person name="Labutti K."/>
            <person name="Lipzen A."/>
            <person name="Lail K."/>
            <person name="Bauer D."/>
            <person name="Ohm R.A."/>
            <person name="Barry K.W."/>
            <person name="Spatafora J."/>
            <person name="Grigoriev I.V."/>
            <person name="Martin F.M."/>
            <person name="Pujade-Renaud V."/>
        </authorList>
    </citation>
    <scope>NUCLEOTIDE SEQUENCE [LARGE SCALE GENOMIC DNA]</scope>
    <source>
        <strain evidence="7 8">Philippines</strain>
    </source>
</reference>
<dbReference type="STRING" id="1448308.A0A2T2NX66"/>
<dbReference type="GO" id="GO:0016740">
    <property type="term" value="F:transferase activity"/>
    <property type="evidence" value="ECO:0007669"/>
    <property type="project" value="UniProtKB-KW"/>
</dbReference>
<comment type="similarity">
    <text evidence="1">Belongs to the sirtuin family. Class I subfamily.</text>
</comment>
<protein>
    <submittedName>
        <fullName evidence="7">DHS-like NAD/FAD-binding domain-containing protein</fullName>
    </submittedName>
</protein>
<evidence type="ECO:0000259" key="6">
    <source>
        <dbReference type="PROSITE" id="PS50305"/>
    </source>
</evidence>
<dbReference type="AlphaFoldDB" id="A0A2T2NX66"/>
<evidence type="ECO:0000256" key="4">
    <source>
        <dbReference type="PROSITE-ProRule" id="PRU00236"/>
    </source>
</evidence>
<dbReference type="EMBL" id="KZ678132">
    <property type="protein sequence ID" value="PSN70012.1"/>
    <property type="molecule type" value="Genomic_DNA"/>
</dbReference>
<name>A0A2T2NX66_CORCC</name>
<dbReference type="Proteomes" id="UP000240883">
    <property type="component" value="Unassembled WGS sequence"/>
</dbReference>
<gene>
    <name evidence="7" type="ORF">BS50DRAFT_618951</name>
</gene>
<feature type="binding site" evidence="4">
    <location>
        <position position="283"/>
    </location>
    <ligand>
        <name>Zn(2+)</name>
        <dbReference type="ChEBI" id="CHEBI:29105"/>
    </ligand>
</feature>
<proteinExistence type="inferred from homology"/>
<organism evidence="7 8">
    <name type="scientific">Corynespora cassiicola Philippines</name>
    <dbReference type="NCBI Taxonomy" id="1448308"/>
    <lineage>
        <taxon>Eukaryota</taxon>
        <taxon>Fungi</taxon>
        <taxon>Dikarya</taxon>
        <taxon>Ascomycota</taxon>
        <taxon>Pezizomycotina</taxon>
        <taxon>Dothideomycetes</taxon>
        <taxon>Pleosporomycetidae</taxon>
        <taxon>Pleosporales</taxon>
        <taxon>Corynesporascaceae</taxon>
        <taxon>Corynespora</taxon>
    </lineage>
</organism>
<dbReference type="OrthoDB" id="424302at2759"/>
<dbReference type="Gene3D" id="3.30.1600.10">
    <property type="entry name" value="SIR2/SIRT2 'Small Domain"/>
    <property type="match status" value="1"/>
</dbReference>
<dbReference type="PROSITE" id="PS50305">
    <property type="entry name" value="SIRTUIN"/>
    <property type="match status" value="1"/>
</dbReference>
<dbReference type="Gene3D" id="3.40.50.1220">
    <property type="entry name" value="TPP-binding domain"/>
    <property type="match status" value="1"/>
</dbReference>
<dbReference type="GO" id="GO:0046872">
    <property type="term" value="F:metal ion binding"/>
    <property type="evidence" value="ECO:0007669"/>
    <property type="project" value="UniProtKB-KW"/>
</dbReference>
<sequence>MPLLRVPYTDPLPPPRIIPATANTASGAIAALVDFLSPGLSSPPSSHARRGRSTTPLSAPNRAIGTTTTTTTSSISSGSSSSSSSSRSGGGNGKTVLLTGAGISVASGLADYRGANGTYTLNRAYRPIYFNEFCESHEARKRYWARSFLGWTNLERAKPNAAHWAVGRLGELGVVERCITQNVDSFHPTAHPHLPTTELHGYLRALVCLTCHNEYPRSAFQTQLSNLNPAWAAFLDEILASGALDTENPTERRKRGLKTNPDGDVDIPGAPYSTFRYPACPVCLERGEEVGVDKDGGWVPGADADAAAAEKGSAGKGKGVLKPAVVMFGESIPAETKVAAERAIDAADRVLVVGSSLATYSAWRLVKRAKERGMPVGVLNLGGVRGEDVFFGDVEGHNTGRGAVRVSESADVVLPKVVRVLEELKGLR</sequence>
<evidence type="ECO:0000313" key="8">
    <source>
        <dbReference type="Proteomes" id="UP000240883"/>
    </source>
</evidence>
<dbReference type="InterPro" id="IPR003000">
    <property type="entry name" value="Sirtuin"/>
</dbReference>
<feature type="binding site" evidence="4">
    <location>
        <position position="208"/>
    </location>
    <ligand>
        <name>Zn(2+)</name>
        <dbReference type="ChEBI" id="CHEBI:29105"/>
    </ligand>
</feature>
<feature type="domain" description="Deacetylase sirtuin-type" evidence="6">
    <location>
        <begin position="68"/>
        <end position="427"/>
    </location>
</feature>
<dbReference type="PANTHER" id="PTHR47651:SF17">
    <property type="entry name" value="DEACETYLASE SIRTUIN-TYPE DOMAIN-CONTAINING PROTEIN"/>
    <property type="match status" value="1"/>
</dbReference>
<dbReference type="InterPro" id="IPR029035">
    <property type="entry name" value="DHS-like_NAD/FAD-binding_dom"/>
</dbReference>